<accession>A0A0R1UWN4</accession>
<dbReference type="Pfam" id="PF09902">
    <property type="entry name" value="DUF2129"/>
    <property type="match status" value="1"/>
</dbReference>
<reference evidence="2 3" key="1">
    <citation type="journal article" date="2015" name="Genome Announc.">
        <title>Expanding the biotechnology potential of lactobacilli through comparative genomics of 213 strains and associated genera.</title>
        <authorList>
            <person name="Sun Z."/>
            <person name="Harris H.M."/>
            <person name="McCann A."/>
            <person name="Guo C."/>
            <person name="Argimon S."/>
            <person name="Zhang W."/>
            <person name="Yang X."/>
            <person name="Jeffery I.B."/>
            <person name="Cooney J.C."/>
            <person name="Kagawa T.F."/>
            <person name="Liu W."/>
            <person name="Song Y."/>
            <person name="Salvetti E."/>
            <person name="Wrobel A."/>
            <person name="Rasinkangas P."/>
            <person name="Parkhill J."/>
            <person name="Rea M.C."/>
            <person name="O'Sullivan O."/>
            <person name="Ritari J."/>
            <person name="Douillard F.P."/>
            <person name="Paul Ross R."/>
            <person name="Yang R."/>
            <person name="Briner A.E."/>
            <person name="Felis G.E."/>
            <person name="de Vos W.M."/>
            <person name="Barrangou R."/>
            <person name="Klaenhammer T.R."/>
            <person name="Caufield P.W."/>
            <person name="Cui Y."/>
            <person name="Zhang H."/>
            <person name="O'Toole P.W."/>
        </authorList>
    </citation>
    <scope>NUCLEOTIDE SEQUENCE [LARGE SCALE GENOMIC DNA]</scope>
    <source>
        <strain evidence="2 3">DSM 18793</strain>
    </source>
</reference>
<dbReference type="STRING" id="417373.GCA_001570685_01088"/>
<gene>
    <name evidence="2" type="ORF">FC21_GL000675</name>
</gene>
<dbReference type="EMBL" id="AZGC01000014">
    <property type="protein sequence ID" value="KRL95978.1"/>
    <property type="molecule type" value="Genomic_DNA"/>
</dbReference>
<name>A0A0R1UWN4_9LACO</name>
<keyword evidence="1" id="KW-0963">Cytoplasm</keyword>
<evidence type="ECO:0000313" key="2">
    <source>
        <dbReference type="EMBL" id="KRL95978.1"/>
    </source>
</evidence>
<evidence type="ECO:0000313" key="3">
    <source>
        <dbReference type="Proteomes" id="UP000051084"/>
    </source>
</evidence>
<protein>
    <recommendedName>
        <fullName evidence="4">DUF2129 domain-containing protein</fullName>
    </recommendedName>
</protein>
<dbReference type="AlphaFoldDB" id="A0A0R1UWN4"/>
<sequence length="99" mass="11053">MEAILNLPGRTSLAVYTRGHRVLRVIRHYGQIGYVSSKLHYCIVYVSQEQVSATVKALESLHDVRRVELSPWSTLNPTVTSLAEVGIEVDEAQGVKECE</sequence>
<dbReference type="Proteomes" id="UP000051084">
    <property type="component" value="Unassembled WGS sequence"/>
</dbReference>
<organism evidence="2 3">
    <name type="scientific">Limosilactobacillus equigenerosi DSM 18793 = JCM 14505</name>
    <dbReference type="NCBI Taxonomy" id="1423742"/>
    <lineage>
        <taxon>Bacteria</taxon>
        <taxon>Bacillati</taxon>
        <taxon>Bacillota</taxon>
        <taxon>Bacilli</taxon>
        <taxon>Lactobacillales</taxon>
        <taxon>Lactobacillaceae</taxon>
        <taxon>Limosilactobacillus</taxon>
    </lineage>
</organism>
<proteinExistence type="predicted"/>
<dbReference type="OrthoDB" id="2990788at2"/>
<comment type="caution">
    <text evidence="2">The sequence shown here is derived from an EMBL/GenBank/DDBJ whole genome shotgun (WGS) entry which is preliminary data.</text>
</comment>
<keyword evidence="3" id="KW-1185">Reference proteome</keyword>
<evidence type="ECO:0008006" key="4">
    <source>
        <dbReference type="Google" id="ProtNLM"/>
    </source>
</evidence>
<dbReference type="InterPro" id="IPR016979">
    <property type="entry name" value="DUF2129"/>
</dbReference>
<dbReference type="RefSeq" id="WP_054653583.1">
    <property type="nucleotide sequence ID" value="NZ_AZGC01000014.1"/>
</dbReference>
<dbReference type="PATRIC" id="fig|1423742.4.peg.705"/>
<evidence type="ECO:0000256" key="1">
    <source>
        <dbReference type="ARBA" id="ARBA00022490"/>
    </source>
</evidence>